<evidence type="ECO:0000256" key="2">
    <source>
        <dbReference type="SAM" id="MobiDB-lite"/>
    </source>
</evidence>
<proteinExistence type="predicted"/>
<feature type="compositionally biased region" description="Polar residues" evidence="2">
    <location>
        <begin position="46"/>
        <end position="59"/>
    </location>
</feature>
<keyword evidence="1" id="KW-0479">Metal-binding</keyword>
<name>A0ABD3PT41_9STRA</name>
<feature type="compositionally biased region" description="Basic and acidic residues" evidence="2">
    <location>
        <begin position="1"/>
        <end position="10"/>
    </location>
</feature>
<feature type="region of interest" description="Disordered" evidence="2">
    <location>
        <begin position="1"/>
        <end position="64"/>
    </location>
</feature>
<sequence length="604" mass="66239">MCQRTSKRDSTTSPPSAVGGGINSNQDDIIVIDSDEEDERKPAASMRQQSNIFSLSNAASDDDSSVELIDSKVEANAKKRSRLSIEQSDREFAKQLQRQEKQDWQASLKAKRSEDERGAEADRLLAQRIQQQENSFLKAKRSKDERGAESDRLLAQRIQQQEEKSLLKKASPNTELKEMTSSTFGKAVLAVQEVISFVDKVKKTHPILSQYNVDTVAQDDMVFLAKQMLDLREDYKARNIPCLIDIGYHYTNQSSMVHIRTNGLLTKADRESKSVNSSFHGSVFGDGIYTSENPTAFQHFGDVGLIVGRLQGKAARVSMGLGQTQINDANTVIGDKTTSKTDYHHEVVLRTSSQCLPMIRYDKAIVSKGKDGLRAIRYLYVHLEAIINRLFNDGAGSKKKAVLVNVQSSDSKQAAMPNAPPNFFMQMTKMTIPVGAQQNTANLLNSGSLAARFASIARVTNAQTGMFSRSRVKRQASSSSAAAAPASGHVNNTNVGVGVQPTSLRYVAPSKLNTAVNSSALREQPNGSFDINQDCAICMDPLSMSRCLQITACSHIFHENCIGLALKVSSSCPVCRKVGCIDQMDLVTSVLNQMCTLTAFSFVL</sequence>
<dbReference type="InterPro" id="IPR039398">
    <property type="entry name" value="Deltex_fam"/>
</dbReference>
<comment type="caution">
    <text evidence="4">The sequence shown here is derived from an EMBL/GenBank/DDBJ whole genome shotgun (WGS) entry which is preliminary data.</text>
</comment>
<dbReference type="Proteomes" id="UP001530400">
    <property type="component" value="Unassembled WGS sequence"/>
</dbReference>
<dbReference type="SUPFAM" id="SSF57850">
    <property type="entry name" value="RING/U-box"/>
    <property type="match status" value="1"/>
</dbReference>
<dbReference type="AlphaFoldDB" id="A0ABD3PT41"/>
<dbReference type="Gene3D" id="3.30.40.10">
    <property type="entry name" value="Zinc/RING finger domain, C3HC4 (zinc finger)"/>
    <property type="match status" value="1"/>
</dbReference>
<feature type="domain" description="RING-type" evidence="3">
    <location>
        <begin position="535"/>
        <end position="576"/>
    </location>
</feature>
<dbReference type="GO" id="GO:0008270">
    <property type="term" value="F:zinc ion binding"/>
    <property type="evidence" value="ECO:0007669"/>
    <property type="project" value="UniProtKB-KW"/>
</dbReference>
<dbReference type="Pfam" id="PF13639">
    <property type="entry name" value="zf-RING_2"/>
    <property type="match status" value="1"/>
</dbReference>
<evidence type="ECO:0000256" key="1">
    <source>
        <dbReference type="PROSITE-ProRule" id="PRU00175"/>
    </source>
</evidence>
<dbReference type="EMBL" id="JALLPJ020000470">
    <property type="protein sequence ID" value="KAL3791180.1"/>
    <property type="molecule type" value="Genomic_DNA"/>
</dbReference>
<dbReference type="SMART" id="SM00184">
    <property type="entry name" value="RING"/>
    <property type="match status" value="1"/>
</dbReference>
<evidence type="ECO:0000313" key="5">
    <source>
        <dbReference type="Proteomes" id="UP001530400"/>
    </source>
</evidence>
<evidence type="ECO:0000259" key="3">
    <source>
        <dbReference type="PROSITE" id="PS50089"/>
    </source>
</evidence>
<protein>
    <recommendedName>
        <fullName evidence="3">RING-type domain-containing protein</fullName>
    </recommendedName>
</protein>
<dbReference type="InterPro" id="IPR001841">
    <property type="entry name" value="Znf_RING"/>
</dbReference>
<dbReference type="PANTHER" id="PTHR12622">
    <property type="entry name" value="DELTEX-RELATED"/>
    <property type="match status" value="1"/>
</dbReference>
<reference evidence="4 5" key="1">
    <citation type="submission" date="2024-10" db="EMBL/GenBank/DDBJ databases">
        <title>Updated reference genomes for cyclostephanoid diatoms.</title>
        <authorList>
            <person name="Roberts W.R."/>
            <person name="Alverson A.J."/>
        </authorList>
    </citation>
    <scope>NUCLEOTIDE SEQUENCE [LARGE SCALE GENOMIC DNA]</scope>
    <source>
        <strain evidence="4 5">AJA010-31</strain>
    </source>
</reference>
<dbReference type="InterPro" id="IPR013083">
    <property type="entry name" value="Znf_RING/FYVE/PHD"/>
</dbReference>
<organism evidence="4 5">
    <name type="scientific">Cyclotella atomus</name>
    <dbReference type="NCBI Taxonomy" id="382360"/>
    <lineage>
        <taxon>Eukaryota</taxon>
        <taxon>Sar</taxon>
        <taxon>Stramenopiles</taxon>
        <taxon>Ochrophyta</taxon>
        <taxon>Bacillariophyta</taxon>
        <taxon>Coscinodiscophyceae</taxon>
        <taxon>Thalassiosirophycidae</taxon>
        <taxon>Stephanodiscales</taxon>
        <taxon>Stephanodiscaceae</taxon>
        <taxon>Cyclotella</taxon>
    </lineage>
</organism>
<accession>A0ABD3PT41</accession>
<gene>
    <name evidence="4" type="ORF">ACHAWO_013611</name>
</gene>
<dbReference type="PROSITE" id="PS50089">
    <property type="entry name" value="ZF_RING_2"/>
    <property type="match status" value="1"/>
</dbReference>
<keyword evidence="1" id="KW-0862">Zinc</keyword>
<keyword evidence="1" id="KW-0863">Zinc-finger</keyword>
<keyword evidence="5" id="KW-1185">Reference proteome</keyword>
<evidence type="ECO:0000313" key="4">
    <source>
        <dbReference type="EMBL" id="KAL3791180.1"/>
    </source>
</evidence>